<evidence type="ECO:0000256" key="1">
    <source>
        <dbReference type="ARBA" id="ARBA00022676"/>
    </source>
</evidence>
<dbReference type="SUPFAM" id="SSF53335">
    <property type="entry name" value="S-adenosyl-L-methionine-dependent methyltransferases"/>
    <property type="match status" value="1"/>
</dbReference>
<evidence type="ECO:0000256" key="2">
    <source>
        <dbReference type="ARBA" id="ARBA00022679"/>
    </source>
</evidence>
<dbReference type="Gene3D" id="3.40.50.150">
    <property type="entry name" value="Vaccinia Virus protein VP39"/>
    <property type="match status" value="1"/>
</dbReference>
<evidence type="ECO:0000313" key="6">
    <source>
        <dbReference type="Proteomes" id="UP001183648"/>
    </source>
</evidence>
<dbReference type="Pfam" id="PF13439">
    <property type="entry name" value="Glyco_transf_4"/>
    <property type="match status" value="1"/>
</dbReference>
<gene>
    <name evidence="5" type="ORF">J2S63_003953</name>
</gene>
<dbReference type="InterPro" id="IPR050194">
    <property type="entry name" value="Glycosyltransferase_grp1"/>
</dbReference>
<evidence type="ECO:0000313" key="5">
    <source>
        <dbReference type="EMBL" id="MDR7364400.1"/>
    </source>
</evidence>
<evidence type="ECO:0000259" key="4">
    <source>
        <dbReference type="Pfam" id="PF13439"/>
    </source>
</evidence>
<keyword evidence="6" id="KW-1185">Reference proteome</keyword>
<organism evidence="5 6">
    <name type="scientific">Nocardioides marmoribigeumensis</name>
    <dbReference type="NCBI Taxonomy" id="433649"/>
    <lineage>
        <taxon>Bacteria</taxon>
        <taxon>Bacillati</taxon>
        <taxon>Actinomycetota</taxon>
        <taxon>Actinomycetes</taxon>
        <taxon>Propionibacteriales</taxon>
        <taxon>Nocardioidaceae</taxon>
        <taxon>Nocardioides</taxon>
    </lineage>
</organism>
<feature type="domain" description="Glycosyl transferase family 1" evidence="3">
    <location>
        <begin position="401"/>
        <end position="552"/>
    </location>
</feature>
<feature type="domain" description="Glycosyltransferase subfamily 4-like N-terminal" evidence="4">
    <location>
        <begin position="215"/>
        <end position="388"/>
    </location>
</feature>
<keyword evidence="1" id="KW-0328">Glycosyltransferase</keyword>
<evidence type="ECO:0000259" key="3">
    <source>
        <dbReference type="Pfam" id="PF00534"/>
    </source>
</evidence>
<dbReference type="InterPro" id="IPR001296">
    <property type="entry name" value="Glyco_trans_1"/>
</dbReference>
<comment type="caution">
    <text evidence="5">The sequence shown here is derived from an EMBL/GenBank/DDBJ whole genome shotgun (WGS) entry which is preliminary data.</text>
</comment>
<dbReference type="Gene3D" id="3.40.50.2000">
    <property type="entry name" value="Glycogen Phosphorylase B"/>
    <property type="match status" value="2"/>
</dbReference>
<dbReference type="PANTHER" id="PTHR45947:SF3">
    <property type="entry name" value="SULFOQUINOVOSYL TRANSFERASE SQD2"/>
    <property type="match status" value="1"/>
</dbReference>
<dbReference type="PANTHER" id="PTHR45947">
    <property type="entry name" value="SULFOQUINOVOSYL TRANSFERASE SQD2"/>
    <property type="match status" value="1"/>
</dbReference>
<name>A0ABU2C1A7_9ACTN</name>
<dbReference type="CDD" id="cd03801">
    <property type="entry name" value="GT4_PimA-like"/>
    <property type="match status" value="1"/>
</dbReference>
<accession>A0ABU2C1A7</accession>
<dbReference type="InterPro" id="IPR028098">
    <property type="entry name" value="Glyco_trans_4-like_N"/>
</dbReference>
<protein>
    <submittedName>
        <fullName evidence="5">Glycosyltransferase involved in cell wall biosynthesis</fullName>
    </submittedName>
</protein>
<dbReference type="Pfam" id="PF00534">
    <property type="entry name" value="Glycos_transf_1"/>
    <property type="match status" value="1"/>
</dbReference>
<dbReference type="Pfam" id="PF13489">
    <property type="entry name" value="Methyltransf_23"/>
    <property type="match status" value="1"/>
</dbReference>
<dbReference type="RefSeq" id="WP_310306028.1">
    <property type="nucleotide sequence ID" value="NZ_BAAAPS010000005.1"/>
</dbReference>
<dbReference type="EMBL" id="JAVDYG010000001">
    <property type="protein sequence ID" value="MDR7364400.1"/>
    <property type="molecule type" value="Genomic_DNA"/>
</dbReference>
<dbReference type="InterPro" id="IPR029063">
    <property type="entry name" value="SAM-dependent_MTases_sf"/>
</dbReference>
<dbReference type="SUPFAM" id="SSF53756">
    <property type="entry name" value="UDP-Glycosyltransferase/glycogen phosphorylase"/>
    <property type="match status" value="1"/>
</dbReference>
<dbReference type="Proteomes" id="UP001183648">
    <property type="component" value="Unassembled WGS sequence"/>
</dbReference>
<proteinExistence type="predicted"/>
<reference evidence="5 6" key="1">
    <citation type="submission" date="2023-07" db="EMBL/GenBank/DDBJ databases">
        <title>Sequencing the genomes of 1000 actinobacteria strains.</title>
        <authorList>
            <person name="Klenk H.-P."/>
        </authorList>
    </citation>
    <scope>NUCLEOTIDE SEQUENCE [LARGE SCALE GENOMIC DNA]</scope>
    <source>
        <strain evidence="5 6">DSM 19426</strain>
    </source>
</reference>
<sequence length="579" mass="63930">MLDHEARWLAHQLDLIPVSELSPMLAVASHTNRSAQSPAGRLVAHLEQRGVEVVGLDVVGDLTDPERLEGLRARGFRSVLCSHVLEHVPEPRLLARNLASIPGPGGHLVFSGPRRSSRRAEALAGAPRPEPHEVPALFPGTQVVAADEIEVQRGRRDARTLLHLLLPWLVRRLTVTCAVLRTGSVSPVPGGARPDHRPLRVLYVTKLSPELGLPHILEPGRRLAQRGHQVDVLCARTRRDQPRRRLVDGLRIRTVATAPGWLRERGAMGFFASRLPFYLVAPRIVRREYADVDVVIEDMAPLRSPRLPAVTRRLGLPLVYHTHNAYPTLASWTGSYGPLGTLGWVWDQWFRRRPQCQVLFTAARYTAESYEGIGCDVQWLPNGIDTSRFALPEGPRPEGAPLRLLSVGRVVDIKNHQLLVEAMAASRGTATLRIVGDGPARPYLESLVRLRGLEDRVTFTGHVAAGQVAAEYRHGDLFVMPSLWEGLPHVLLEAMASGLPIAISDIDAAKGIVEPEYGWILPTRSSAPWTALFDRLESDPTPLAEMGPRARKAAVAWADWDHITDRVELTLRGLCDCVG</sequence>
<keyword evidence="2" id="KW-0808">Transferase</keyword>